<dbReference type="InterPro" id="IPR032190">
    <property type="entry name" value="NPC1_N"/>
</dbReference>
<gene>
    <name evidence="3" type="ORF">L195_g011146</name>
</gene>
<dbReference type="PANTHER" id="PTHR45727">
    <property type="entry name" value="NPC INTRACELLULAR CHOLESTEROL TRANSPORTER 1"/>
    <property type="match status" value="1"/>
</dbReference>
<feature type="transmembrane region" description="Helical" evidence="1">
    <location>
        <begin position="401"/>
        <end position="422"/>
    </location>
</feature>
<accession>A0A2K3PGU3</accession>
<name>A0A2K3PGU3_TRIPR</name>
<evidence type="ECO:0000313" key="4">
    <source>
        <dbReference type="Proteomes" id="UP000236291"/>
    </source>
</evidence>
<evidence type="ECO:0000256" key="1">
    <source>
        <dbReference type="SAM" id="Phobius"/>
    </source>
</evidence>
<dbReference type="GO" id="GO:0015918">
    <property type="term" value="P:sterol transport"/>
    <property type="evidence" value="ECO:0007669"/>
    <property type="project" value="TreeGrafter"/>
</dbReference>
<sequence>MYDICGQRSDGKVLNCPYPSPSVKPADLFSDKIQSLCPSLNGNVCCTEQQFDTLRVQVQQAVPILVGCPACLRNFLNLFCELSCSPNQSLFINVTSVSQANGNKTVDGIDFYVTQNFGEALYQSCKDVKFGTMNTRAIDFVGGGANTYQEWLAFLGAKVPLGFPGSPYSIQFKTTIPESSPMKPMNASVYSCNDTSLGCSCGDCPSSPVCSDPEPSPPRKDPCSIGMGSLKVRCVDFSLALLYILLVFVLFGWVLLQRKRQERRVGSNVEPLLNDMGDERSSVTNIQRDETHPEELSNKLYQALNGSVKIENETRSLVPVPPNHQSTAASNGCLSRFYRTYGRWAARRPNTVLCSSLAIVLLLCLGLIRFEVETRPEKLWVGPGSKAAEEKDFFDSHLAPFYRIEQVSVVLIISFTFLLLLISKLSLE</sequence>
<organism evidence="3 4">
    <name type="scientific">Trifolium pratense</name>
    <name type="common">Red clover</name>
    <dbReference type="NCBI Taxonomy" id="57577"/>
    <lineage>
        <taxon>Eukaryota</taxon>
        <taxon>Viridiplantae</taxon>
        <taxon>Streptophyta</taxon>
        <taxon>Embryophyta</taxon>
        <taxon>Tracheophyta</taxon>
        <taxon>Spermatophyta</taxon>
        <taxon>Magnoliopsida</taxon>
        <taxon>eudicotyledons</taxon>
        <taxon>Gunneridae</taxon>
        <taxon>Pentapetalae</taxon>
        <taxon>rosids</taxon>
        <taxon>fabids</taxon>
        <taxon>Fabales</taxon>
        <taxon>Fabaceae</taxon>
        <taxon>Papilionoideae</taxon>
        <taxon>50 kb inversion clade</taxon>
        <taxon>NPAAA clade</taxon>
        <taxon>Hologalegina</taxon>
        <taxon>IRL clade</taxon>
        <taxon>Trifolieae</taxon>
        <taxon>Trifolium</taxon>
    </lineage>
</organism>
<reference evidence="3 4" key="1">
    <citation type="journal article" date="2014" name="Am. J. Bot.">
        <title>Genome assembly and annotation for red clover (Trifolium pratense; Fabaceae).</title>
        <authorList>
            <person name="Istvanek J."/>
            <person name="Jaros M."/>
            <person name="Krenek A."/>
            <person name="Repkova J."/>
        </authorList>
    </citation>
    <scope>NUCLEOTIDE SEQUENCE [LARGE SCALE GENOMIC DNA]</scope>
    <source>
        <strain evidence="4">cv. Tatra</strain>
        <tissue evidence="3">Young leaves</tissue>
    </source>
</reference>
<proteinExistence type="predicted"/>
<feature type="transmembrane region" description="Helical" evidence="1">
    <location>
        <begin position="351"/>
        <end position="370"/>
    </location>
</feature>
<dbReference type="PANTHER" id="PTHR45727:SF8">
    <property type="entry name" value="PATCHED FAMILY PROTEIN"/>
    <property type="match status" value="1"/>
</dbReference>
<dbReference type="Pfam" id="PF16414">
    <property type="entry name" value="NPC1_N"/>
    <property type="match status" value="1"/>
</dbReference>
<dbReference type="ExpressionAtlas" id="A0A2K3PGU3">
    <property type="expression patterns" value="baseline"/>
</dbReference>
<dbReference type="STRING" id="57577.A0A2K3PGU3"/>
<dbReference type="AlphaFoldDB" id="A0A2K3PGU3"/>
<dbReference type="GO" id="GO:0016020">
    <property type="term" value="C:membrane"/>
    <property type="evidence" value="ECO:0007669"/>
    <property type="project" value="TreeGrafter"/>
</dbReference>
<evidence type="ECO:0000259" key="2">
    <source>
        <dbReference type="Pfam" id="PF16414"/>
    </source>
</evidence>
<dbReference type="GO" id="GO:0032934">
    <property type="term" value="F:sterol binding"/>
    <property type="evidence" value="ECO:0007669"/>
    <property type="project" value="TreeGrafter"/>
</dbReference>
<keyword evidence="1" id="KW-1133">Transmembrane helix</keyword>
<feature type="domain" description="Niemann-Pick C1 N-terminal" evidence="2">
    <location>
        <begin position="1"/>
        <end position="226"/>
    </location>
</feature>
<reference evidence="3 4" key="2">
    <citation type="journal article" date="2017" name="Front. Plant Sci.">
        <title>Gene Classification and Mining of Molecular Markers Useful in Red Clover (Trifolium pratense) Breeding.</title>
        <authorList>
            <person name="Istvanek J."/>
            <person name="Dluhosova J."/>
            <person name="Dluhos P."/>
            <person name="Patkova L."/>
            <person name="Nedelnik J."/>
            <person name="Repkova J."/>
        </authorList>
    </citation>
    <scope>NUCLEOTIDE SEQUENCE [LARGE SCALE GENOMIC DNA]</scope>
    <source>
        <strain evidence="4">cv. Tatra</strain>
        <tissue evidence="3">Young leaves</tissue>
    </source>
</reference>
<feature type="transmembrane region" description="Helical" evidence="1">
    <location>
        <begin position="237"/>
        <end position="256"/>
    </location>
</feature>
<dbReference type="Proteomes" id="UP000236291">
    <property type="component" value="Unassembled WGS sequence"/>
</dbReference>
<protein>
    <submittedName>
        <fullName evidence="3">Niemann-pick C1-like protein</fullName>
    </submittedName>
</protein>
<keyword evidence="1" id="KW-0472">Membrane</keyword>
<dbReference type="EMBL" id="ASHM01006874">
    <property type="protein sequence ID" value="PNY14465.1"/>
    <property type="molecule type" value="Genomic_DNA"/>
</dbReference>
<keyword evidence="1" id="KW-0812">Transmembrane</keyword>
<evidence type="ECO:0000313" key="3">
    <source>
        <dbReference type="EMBL" id="PNY14465.1"/>
    </source>
</evidence>
<comment type="caution">
    <text evidence="3">The sequence shown here is derived from an EMBL/GenBank/DDBJ whole genome shotgun (WGS) entry which is preliminary data.</text>
</comment>